<name>A0AA36LLJ0_YERMO</name>
<feature type="chain" id="PRO_5041419857" description="Acyl-CoA dehydrogenase" evidence="1">
    <location>
        <begin position="20"/>
        <end position="97"/>
    </location>
</feature>
<evidence type="ECO:0000313" key="2">
    <source>
        <dbReference type="EMBL" id="CNH45080.1"/>
    </source>
</evidence>
<sequence length="97" mass="10371">MKRVILATLILSTYTLATAAEYVKKNGYLEVTNHKESTEFSINSSTPDGSGVCNMEGNASAISASVGQRKRWLWNDSSSQCVAVISELSTGGGDSYD</sequence>
<comment type="caution">
    <text evidence="2">The sequence shown here is derived from an EMBL/GenBank/DDBJ whole genome shotgun (WGS) entry which is preliminary data.</text>
</comment>
<dbReference type="RefSeq" id="WP_230674948.1">
    <property type="nucleotide sequence ID" value="NZ_CABMMJ010000001.1"/>
</dbReference>
<accession>A0AA36LLJ0</accession>
<proteinExistence type="predicted"/>
<dbReference type="AlphaFoldDB" id="A0AA36LLJ0"/>
<evidence type="ECO:0000256" key="1">
    <source>
        <dbReference type="SAM" id="SignalP"/>
    </source>
</evidence>
<dbReference type="EMBL" id="CQBM01000001">
    <property type="protein sequence ID" value="CNH45080.1"/>
    <property type="molecule type" value="Genomic_DNA"/>
</dbReference>
<protein>
    <recommendedName>
        <fullName evidence="4">Acyl-CoA dehydrogenase</fullName>
    </recommendedName>
</protein>
<dbReference type="Proteomes" id="UP000040841">
    <property type="component" value="Unassembled WGS sequence"/>
</dbReference>
<reference evidence="2 3" key="1">
    <citation type="submission" date="2015-03" db="EMBL/GenBank/DDBJ databases">
        <authorList>
            <consortium name="Pathogen Informatics"/>
            <person name="Murphy D."/>
        </authorList>
    </citation>
    <scope>NUCLEOTIDE SEQUENCE [LARGE SCALE GENOMIC DNA]</scope>
    <source>
        <strain evidence="2 3">FE82747</strain>
    </source>
</reference>
<evidence type="ECO:0000313" key="3">
    <source>
        <dbReference type="Proteomes" id="UP000040841"/>
    </source>
</evidence>
<keyword evidence="1" id="KW-0732">Signal</keyword>
<evidence type="ECO:0008006" key="4">
    <source>
        <dbReference type="Google" id="ProtNLM"/>
    </source>
</evidence>
<gene>
    <name evidence="2" type="ORF">ERS008502_00489</name>
</gene>
<organism evidence="2 3">
    <name type="scientific">Yersinia mollaretii</name>
    <dbReference type="NCBI Taxonomy" id="33060"/>
    <lineage>
        <taxon>Bacteria</taxon>
        <taxon>Pseudomonadati</taxon>
        <taxon>Pseudomonadota</taxon>
        <taxon>Gammaproteobacteria</taxon>
        <taxon>Enterobacterales</taxon>
        <taxon>Yersiniaceae</taxon>
        <taxon>Yersinia</taxon>
    </lineage>
</organism>
<feature type="signal peptide" evidence="1">
    <location>
        <begin position="1"/>
        <end position="19"/>
    </location>
</feature>